<dbReference type="PROSITE" id="PS51257">
    <property type="entry name" value="PROKAR_LIPOPROTEIN"/>
    <property type="match status" value="1"/>
</dbReference>
<dbReference type="Pfam" id="PF13431">
    <property type="entry name" value="TPR_17"/>
    <property type="match status" value="1"/>
</dbReference>
<dbReference type="GeneID" id="83543787"/>
<dbReference type="EMBL" id="FOBN01000011">
    <property type="protein sequence ID" value="SEM29004.1"/>
    <property type="molecule type" value="Genomic_DNA"/>
</dbReference>
<dbReference type="RefSeq" id="WP_090921641.1">
    <property type="nucleotide sequence ID" value="NZ_CP016180.1"/>
</dbReference>
<evidence type="ECO:0000313" key="4">
    <source>
        <dbReference type="Proteomes" id="UP001224812"/>
    </source>
</evidence>
<dbReference type="Pfam" id="PF13432">
    <property type="entry name" value="TPR_16"/>
    <property type="match status" value="1"/>
</dbReference>
<reference evidence="2" key="1">
    <citation type="submission" date="2016-10" db="EMBL/GenBank/DDBJ databases">
        <authorList>
            <person name="de Groot N.N."/>
        </authorList>
    </citation>
    <scope>NUCLEOTIDE SEQUENCE [LARGE SCALE GENOMIC DNA]</scope>
    <source>
        <strain evidence="2">DSM 24204</strain>
    </source>
</reference>
<reference evidence="1 4" key="3">
    <citation type="journal article" date="2023" name="Front. Microbiol.">
        <title>Phylogeography and host specificity of Pasteurellaceae pathogenic to sea-farmed fish in the north-east Atlantic.</title>
        <authorList>
            <person name="Gulla S."/>
            <person name="Colquhoun D.J."/>
            <person name="Olsen A.B."/>
            <person name="Spilsberg B."/>
            <person name="Lagesen K."/>
            <person name="Aakesson C.P."/>
            <person name="Strom S."/>
            <person name="Manji F."/>
            <person name="Birkbeck T.H."/>
            <person name="Nilsen H.K."/>
        </authorList>
    </citation>
    <scope>NUCLEOTIDE SEQUENCE [LARGE SCALE GENOMIC DNA]</scope>
    <source>
        <strain evidence="1 4">VIO11850</strain>
    </source>
</reference>
<dbReference type="Gene3D" id="1.25.40.10">
    <property type="entry name" value="Tetratricopeptide repeat domain"/>
    <property type="match status" value="2"/>
</dbReference>
<protein>
    <submittedName>
        <fullName evidence="1">Tetratricopeptide repeat protein</fullName>
    </submittedName>
    <submittedName>
        <fullName evidence="2">Tight adherence protein D</fullName>
    </submittedName>
</protein>
<sequence length="254" mass="29096">MYFKKIIAIFTILMLSGCVGLKQHSRKAQHLTPDNIFSKEKLYQSTSNYDGLISLYRAVLKNQEDAKIRYKLADSYYQKGDSASALLYLQPLLKNPKIMEAAMLLQVKSLVQQRGYHKAVIEANKLMKRFPRNPNIYNARGIALAHLGKLDQAEQDFMKARERFLNDTTALNNLAMLKIIKGEYRNAVQLLLPQYLGGQKQQHLIYNLVFALVKSGDTKYAFDIIKREQLNTSPESLVTALRRTQIASTRLMVH</sequence>
<organism evidence="2 3">
    <name type="scientific">Phocoenobacter skyensis</name>
    <dbReference type="NCBI Taxonomy" id="97481"/>
    <lineage>
        <taxon>Bacteria</taxon>
        <taxon>Pseudomonadati</taxon>
        <taxon>Pseudomonadota</taxon>
        <taxon>Gammaproteobacteria</taxon>
        <taxon>Pasteurellales</taxon>
        <taxon>Pasteurellaceae</taxon>
        <taxon>Phocoenobacter</taxon>
    </lineage>
</organism>
<dbReference type="Proteomes" id="UP001224812">
    <property type="component" value="Unassembled WGS sequence"/>
</dbReference>
<dbReference type="AlphaFoldDB" id="A0A1H7X5Y4"/>
<reference evidence="3" key="2">
    <citation type="submission" date="2016-10" db="EMBL/GenBank/DDBJ databases">
        <authorList>
            <person name="Varghese N."/>
            <person name="Submissions S."/>
        </authorList>
    </citation>
    <scope>NUCLEOTIDE SEQUENCE [LARGE SCALE GENOMIC DNA]</scope>
    <source>
        <strain evidence="3">DSM 24204</strain>
    </source>
</reference>
<evidence type="ECO:0000313" key="1">
    <source>
        <dbReference type="EMBL" id="MDP8085553.1"/>
    </source>
</evidence>
<dbReference type="Proteomes" id="UP000198883">
    <property type="component" value="Unassembled WGS sequence"/>
</dbReference>
<dbReference type="OrthoDB" id="6480168at2"/>
<proteinExistence type="predicted"/>
<dbReference type="EMBL" id="JASAVS010000012">
    <property type="protein sequence ID" value="MDP8085553.1"/>
    <property type="molecule type" value="Genomic_DNA"/>
</dbReference>
<keyword evidence="4" id="KW-1185">Reference proteome</keyword>
<evidence type="ECO:0000313" key="2">
    <source>
        <dbReference type="EMBL" id="SEM29004.1"/>
    </source>
</evidence>
<dbReference type="STRING" id="97481.SAMN05444853_11142"/>
<accession>A0A1H7X5Y4</accession>
<gene>
    <name evidence="1" type="ORF">QJT92_06420</name>
    <name evidence="2" type="ORF">SAMN05444853_11142</name>
</gene>
<dbReference type="InterPro" id="IPR011990">
    <property type="entry name" value="TPR-like_helical_dom_sf"/>
</dbReference>
<name>A0A1H7X5Y4_9PAST</name>
<dbReference type="SUPFAM" id="SSF48452">
    <property type="entry name" value="TPR-like"/>
    <property type="match status" value="1"/>
</dbReference>
<evidence type="ECO:0000313" key="3">
    <source>
        <dbReference type="Proteomes" id="UP000198883"/>
    </source>
</evidence>